<accession>A0A2I2KNI2</accession>
<protein>
    <recommendedName>
        <fullName evidence="2">HTH cro/C1-type domain-containing protein</fullName>
    </recommendedName>
</protein>
<dbReference type="SUPFAM" id="SSF47413">
    <property type="entry name" value="lambda repressor-like DNA-binding domains"/>
    <property type="match status" value="1"/>
</dbReference>
<keyword evidence="4" id="KW-1185">Reference proteome</keyword>
<dbReference type="CDD" id="cd00093">
    <property type="entry name" value="HTH_XRE"/>
    <property type="match status" value="1"/>
</dbReference>
<dbReference type="AlphaFoldDB" id="A0A2I2KNI2"/>
<feature type="region of interest" description="Disordered" evidence="1">
    <location>
        <begin position="185"/>
        <end position="204"/>
    </location>
</feature>
<evidence type="ECO:0000256" key="1">
    <source>
        <dbReference type="SAM" id="MobiDB-lite"/>
    </source>
</evidence>
<dbReference type="PROSITE" id="PS50943">
    <property type="entry name" value="HTH_CROC1"/>
    <property type="match status" value="1"/>
</dbReference>
<proteinExistence type="predicted"/>
<evidence type="ECO:0000259" key="2">
    <source>
        <dbReference type="PROSITE" id="PS50943"/>
    </source>
</evidence>
<feature type="domain" description="HTH cro/C1-type" evidence="2">
    <location>
        <begin position="20"/>
        <end position="74"/>
    </location>
</feature>
<dbReference type="Gene3D" id="1.10.260.40">
    <property type="entry name" value="lambda repressor-like DNA-binding domains"/>
    <property type="match status" value="1"/>
</dbReference>
<dbReference type="EMBL" id="FZMO01000087">
    <property type="protein sequence ID" value="SNQ47202.1"/>
    <property type="molecule type" value="Genomic_DNA"/>
</dbReference>
<dbReference type="OrthoDB" id="3213425at2"/>
<evidence type="ECO:0000313" key="4">
    <source>
        <dbReference type="Proteomes" id="UP000234331"/>
    </source>
</evidence>
<gene>
    <name evidence="3" type="ORF">FRACA_1770004</name>
</gene>
<evidence type="ECO:0000313" key="3">
    <source>
        <dbReference type="EMBL" id="SNQ47202.1"/>
    </source>
</evidence>
<dbReference type="Proteomes" id="UP000234331">
    <property type="component" value="Unassembled WGS sequence"/>
</dbReference>
<name>A0A2I2KNI2_9ACTN</name>
<dbReference type="InterPro" id="IPR001387">
    <property type="entry name" value="Cro/C1-type_HTH"/>
</dbReference>
<sequence length="529" mass="56127">MPPEPAPEPTEALLELSTLLKHLIVEANTNITRLAETIGSPRQQVSRAVNGREVPSIDLAAKLDPALNADGRVLALRERADRERRARNIGAIIPADDAPQPAVNPQAPLASPPDSALGRAVTAVEVNLSRGGRPAAAGVTVGDGAWIRTLFSPEDAIQPAPERQELPASTNPAPQRGAMVEAIGTAGDAAGGGSSGSAPQDRGYDRQTELVEVGVRLRYFATPTVPSSFLDYLDDVVEDCVESYEARGPAALMPLIVRQRNEVQTLIEGWQPARARQRLLRVACRLSGLAGYMAVNLGDFRLARAYCAEAFTLARVAEDDNLAAWVRGTESLCAYYAGDYRRARDLAREGQTYAAGGPQAIRLAVNGEARALGHLGDRDGVREAVGRAFQLAGNAELPAGMTPCTSFGVYSLARIAANAATAHLAVGDTALVQSYAQTATAMAGVDRSPWSDVLISLDVATALATGDDADPEHGAKLGIEALTRAGTQPIESIRQRGRELARRTTPWRSLPAVADLAEITQTLSRRPLR</sequence>
<feature type="region of interest" description="Disordered" evidence="1">
    <location>
        <begin position="95"/>
        <end position="116"/>
    </location>
</feature>
<organism evidence="3 4">
    <name type="scientific">Frankia canadensis</name>
    <dbReference type="NCBI Taxonomy" id="1836972"/>
    <lineage>
        <taxon>Bacteria</taxon>
        <taxon>Bacillati</taxon>
        <taxon>Actinomycetota</taxon>
        <taxon>Actinomycetes</taxon>
        <taxon>Frankiales</taxon>
        <taxon>Frankiaceae</taxon>
        <taxon>Frankia</taxon>
    </lineage>
</organism>
<dbReference type="GO" id="GO:0003677">
    <property type="term" value="F:DNA binding"/>
    <property type="evidence" value="ECO:0007669"/>
    <property type="project" value="InterPro"/>
</dbReference>
<dbReference type="InterPro" id="IPR010982">
    <property type="entry name" value="Lambda_DNA-bd_dom_sf"/>
</dbReference>
<reference evidence="3 4" key="1">
    <citation type="submission" date="2017-06" db="EMBL/GenBank/DDBJ databases">
        <authorList>
            <person name="Kim H.J."/>
            <person name="Triplett B.A."/>
        </authorList>
    </citation>
    <scope>NUCLEOTIDE SEQUENCE [LARGE SCALE GENOMIC DNA]</scope>
    <source>
        <strain evidence="3">FRACA_ARgP5</strain>
    </source>
</reference>